<dbReference type="Pfam" id="PF06421">
    <property type="entry name" value="LepA_C"/>
    <property type="match status" value="1"/>
</dbReference>
<evidence type="ECO:0000259" key="8">
    <source>
        <dbReference type="PROSITE" id="PS51722"/>
    </source>
</evidence>
<keyword evidence="5 7" id="KW-0342">GTP-binding</keyword>
<accession>A0ABY5AFV2</accession>
<dbReference type="EMBL" id="CP099547">
    <property type="protein sequence ID" value="USR78750.1"/>
    <property type="molecule type" value="Genomic_DNA"/>
</dbReference>
<dbReference type="PROSITE" id="PS00301">
    <property type="entry name" value="G_TR_1"/>
    <property type="match status" value="1"/>
</dbReference>
<dbReference type="CDD" id="cd03699">
    <property type="entry name" value="EF4_II"/>
    <property type="match status" value="1"/>
</dbReference>
<evidence type="ECO:0000256" key="2">
    <source>
        <dbReference type="ARBA" id="ARBA00022741"/>
    </source>
</evidence>
<comment type="subcellular location">
    <subcellularLocation>
        <location evidence="7">Cell membrane</location>
        <topology evidence="7">Peripheral membrane protein</topology>
        <orientation evidence="7">Cytoplasmic side</orientation>
    </subcellularLocation>
</comment>
<dbReference type="EC" id="3.6.5.n1" evidence="7"/>
<dbReference type="Pfam" id="PF00009">
    <property type="entry name" value="GTP_EFTU"/>
    <property type="match status" value="1"/>
</dbReference>
<feature type="binding site" evidence="7">
    <location>
        <begin position="148"/>
        <end position="151"/>
    </location>
    <ligand>
        <name>GTP</name>
        <dbReference type="ChEBI" id="CHEBI:37565"/>
    </ligand>
</feature>
<dbReference type="Gene3D" id="3.40.50.300">
    <property type="entry name" value="P-loop containing nucleotide triphosphate hydrolases"/>
    <property type="match status" value="1"/>
</dbReference>
<dbReference type="SMART" id="SM00838">
    <property type="entry name" value="EFG_C"/>
    <property type="match status" value="1"/>
</dbReference>
<dbReference type="InterPro" id="IPR004161">
    <property type="entry name" value="EFTu-like_2"/>
</dbReference>
<evidence type="ECO:0000256" key="6">
    <source>
        <dbReference type="ARBA" id="ARBA00023136"/>
    </source>
</evidence>
<keyword evidence="7" id="KW-1003">Cell membrane</keyword>
<keyword evidence="10" id="KW-1185">Reference proteome</keyword>
<dbReference type="PRINTS" id="PR00315">
    <property type="entry name" value="ELONGATNFCT"/>
</dbReference>
<comment type="similarity">
    <text evidence="1 7">Belongs to the TRAFAC class translation factor GTPase superfamily. Classic translation factor GTPase family. LepA subfamily.</text>
</comment>
<dbReference type="InterPro" id="IPR006297">
    <property type="entry name" value="EF-4"/>
</dbReference>
<feature type="binding site" evidence="7">
    <location>
        <begin position="32"/>
        <end position="37"/>
    </location>
    <ligand>
        <name>GTP</name>
        <dbReference type="ChEBI" id="CHEBI:37565"/>
    </ligand>
</feature>
<dbReference type="NCBIfam" id="TIGR01393">
    <property type="entry name" value="lepA"/>
    <property type="match status" value="1"/>
</dbReference>
<dbReference type="SUPFAM" id="SSF52540">
    <property type="entry name" value="P-loop containing nucleoside triphosphate hydrolases"/>
    <property type="match status" value="1"/>
</dbReference>
<dbReference type="InterPro" id="IPR005225">
    <property type="entry name" value="Small_GTP-bd"/>
</dbReference>
<dbReference type="InterPro" id="IPR035654">
    <property type="entry name" value="LepA_IV"/>
</dbReference>
<dbReference type="Proteomes" id="UP001056109">
    <property type="component" value="Chromosome"/>
</dbReference>
<organism evidence="9 10">
    <name type="scientific">Arcanobacterium pinnipediorum</name>
    <dbReference type="NCBI Taxonomy" id="1503041"/>
    <lineage>
        <taxon>Bacteria</taxon>
        <taxon>Bacillati</taxon>
        <taxon>Actinomycetota</taxon>
        <taxon>Actinomycetes</taxon>
        <taxon>Actinomycetales</taxon>
        <taxon>Actinomycetaceae</taxon>
        <taxon>Arcanobacterium</taxon>
    </lineage>
</organism>
<feature type="domain" description="Tr-type G" evidence="8">
    <location>
        <begin position="20"/>
        <end position="201"/>
    </location>
</feature>
<name>A0ABY5AFV2_9ACTO</name>
<dbReference type="InterPro" id="IPR027417">
    <property type="entry name" value="P-loop_NTPase"/>
</dbReference>
<dbReference type="CDD" id="cd01890">
    <property type="entry name" value="LepA"/>
    <property type="match status" value="1"/>
</dbReference>
<dbReference type="SUPFAM" id="SSF54980">
    <property type="entry name" value="EF-G C-terminal domain-like"/>
    <property type="match status" value="2"/>
</dbReference>
<dbReference type="PANTHER" id="PTHR43512:SF4">
    <property type="entry name" value="TRANSLATION FACTOR GUF1 HOMOLOG, CHLOROPLASTIC"/>
    <property type="match status" value="1"/>
</dbReference>
<evidence type="ECO:0000256" key="7">
    <source>
        <dbReference type="HAMAP-Rule" id="MF_00071"/>
    </source>
</evidence>
<dbReference type="GO" id="GO:0003746">
    <property type="term" value="F:translation elongation factor activity"/>
    <property type="evidence" value="ECO:0007669"/>
    <property type="project" value="UniProtKB-KW"/>
</dbReference>
<dbReference type="InterPro" id="IPR009000">
    <property type="entry name" value="Transl_B-barrel_sf"/>
</dbReference>
<evidence type="ECO:0000256" key="1">
    <source>
        <dbReference type="ARBA" id="ARBA00005454"/>
    </source>
</evidence>
<dbReference type="GO" id="GO:0016787">
    <property type="term" value="F:hydrolase activity"/>
    <property type="evidence" value="ECO:0007669"/>
    <property type="project" value="UniProtKB-KW"/>
</dbReference>
<dbReference type="SUPFAM" id="SSF50447">
    <property type="entry name" value="Translation proteins"/>
    <property type="match status" value="1"/>
</dbReference>
<dbReference type="InterPro" id="IPR000640">
    <property type="entry name" value="EFG_V-like"/>
</dbReference>
<dbReference type="InterPro" id="IPR031157">
    <property type="entry name" value="G_TR_CS"/>
</dbReference>
<reference evidence="9" key="1">
    <citation type="submission" date="2022-06" db="EMBL/GenBank/DDBJ databases">
        <title>Complete Genome Sequence of Arcanobacterium pinnipediorum strain DSM 28752 isolated from a harbour seal.</title>
        <authorList>
            <person name="Borowiak M."/>
            <person name="Kreitlow A."/>
            <person name="Alssahen M."/>
            <person name="Malorny B."/>
            <person name="Laemmler C."/>
            <person name="Prenger-Berninghoff E."/>
            <person name="Siebert U."/>
            <person name="Ploetz M."/>
            <person name="Abdulmawjood A."/>
        </authorList>
    </citation>
    <scope>NUCLEOTIDE SEQUENCE</scope>
    <source>
        <strain evidence="9">DSM 28752</strain>
    </source>
</reference>
<dbReference type="Pfam" id="PF03144">
    <property type="entry name" value="GTP_EFTU_D2"/>
    <property type="match status" value="1"/>
</dbReference>
<keyword evidence="4 7" id="KW-0648">Protein biosynthesis</keyword>
<evidence type="ECO:0000256" key="4">
    <source>
        <dbReference type="ARBA" id="ARBA00022917"/>
    </source>
</evidence>
<dbReference type="Gene3D" id="2.40.30.10">
    <property type="entry name" value="Translation factors"/>
    <property type="match status" value="1"/>
</dbReference>
<sequence>MPVSTAAELATIEPAATDPSRIRNFCIIAHIDHGKSTLADRMLQLTGVVAERDMRAQYLDRMDIERERGITIKSQAVRMPWTVNSNAYALNMIDTPGHVDFSYEVSRSLAACEGAILLVDAAQGIEAQTLANLYMAMENDLVIIPVLNKIDLPAAYPEKYAAEIGALLGVDPDSVIRVSGKTGQGVAELLDRIVKDVPAPVGDENAPTRAMIFDSVYDSYRGVVTYVRVVDGNLTPRQRVSMMATDTAHELLEIGVISPEPKPSKGLGVGEVGYLITGVKDVRQSRVGDTVTDLRKRAEHALAGYRDPKPMVFSGIYPIDGSDYPALRDALEKLKLNDAALTYEPETSVALGFGFRCGFLGLLHLEIIRERLEREFDLDLIATAPSVIYRVVTDAGEEHVVANPSEFPDGKIKSIYEPLVEATILTPKDYVGSVMELCQQRRGIMGGMDYLSEDRVELHYKLPLAEIVTDFFDQLKSRTKGYASLDYKEEGEQMADLVKVNILLNGETVDAFSAIVHRDAAYHYGVEMTAKLKALIPRQQFEIPVQAAIGTRVIARETIKALRKDMLAKCYGGDVTRKRKLLEKQKAGKKRMKSIGRVDVPQEAFVAALASEMPEAKKK</sequence>
<dbReference type="Gene3D" id="3.30.70.2570">
    <property type="entry name" value="Elongation factor 4, C-terminal domain"/>
    <property type="match status" value="1"/>
</dbReference>
<keyword evidence="9" id="KW-0251">Elongation factor</keyword>
<keyword evidence="9" id="KW-0067">ATP-binding</keyword>
<dbReference type="NCBIfam" id="TIGR00231">
    <property type="entry name" value="small_GTP"/>
    <property type="match status" value="1"/>
</dbReference>
<proteinExistence type="inferred from homology"/>
<dbReference type="Gene3D" id="3.30.70.240">
    <property type="match status" value="1"/>
</dbReference>
<dbReference type="RefSeq" id="WP_252672564.1">
    <property type="nucleotide sequence ID" value="NZ_CP099547.1"/>
</dbReference>
<keyword evidence="2 7" id="KW-0547">Nucleotide-binding</keyword>
<evidence type="ECO:0000256" key="3">
    <source>
        <dbReference type="ARBA" id="ARBA00022801"/>
    </source>
</evidence>
<dbReference type="Gene3D" id="3.30.70.870">
    <property type="entry name" value="Elongation Factor G (Translational Gtpase), domain 3"/>
    <property type="match status" value="1"/>
</dbReference>
<keyword evidence="6 7" id="KW-0472">Membrane</keyword>
<gene>
    <name evidence="7 9" type="primary">lepA</name>
    <name evidence="9" type="ORF">NG665_04980</name>
</gene>
<keyword evidence="3 7" id="KW-0378">Hydrolase</keyword>
<dbReference type="CDD" id="cd16260">
    <property type="entry name" value="EF4_III"/>
    <property type="match status" value="1"/>
</dbReference>
<dbReference type="CDD" id="cd03709">
    <property type="entry name" value="lepA_C"/>
    <property type="match status" value="1"/>
</dbReference>
<dbReference type="InterPro" id="IPR000795">
    <property type="entry name" value="T_Tr_GTP-bd_dom"/>
</dbReference>
<evidence type="ECO:0000313" key="9">
    <source>
        <dbReference type="EMBL" id="USR78750.1"/>
    </source>
</evidence>
<protein>
    <recommendedName>
        <fullName evidence="7">Elongation factor 4</fullName>
        <shortName evidence="7">EF-4</shortName>
        <ecNumber evidence="7">3.6.5.n1</ecNumber>
    </recommendedName>
    <alternativeName>
        <fullName evidence="7">Ribosomal back-translocase LepA</fullName>
    </alternativeName>
</protein>
<comment type="catalytic activity">
    <reaction evidence="7">
        <text>GTP + H2O = GDP + phosphate + H(+)</text>
        <dbReference type="Rhea" id="RHEA:19669"/>
        <dbReference type="ChEBI" id="CHEBI:15377"/>
        <dbReference type="ChEBI" id="CHEBI:15378"/>
        <dbReference type="ChEBI" id="CHEBI:37565"/>
        <dbReference type="ChEBI" id="CHEBI:43474"/>
        <dbReference type="ChEBI" id="CHEBI:58189"/>
        <dbReference type="EC" id="3.6.5.n1"/>
    </reaction>
</comment>
<dbReference type="PANTHER" id="PTHR43512">
    <property type="entry name" value="TRANSLATION FACTOR GUF1-RELATED"/>
    <property type="match status" value="1"/>
</dbReference>
<dbReference type="HAMAP" id="MF_00071">
    <property type="entry name" value="LepA"/>
    <property type="match status" value="1"/>
</dbReference>
<dbReference type="PROSITE" id="PS51722">
    <property type="entry name" value="G_TR_2"/>
    <property type="match status" value="1"/>
</dbReference>
<comment type="function">
    <text evidence="7">Required for accurate and efficient protein synthesis under certain stress conditions. May act as a fidelity factor of the translation reaction, by catalyzing a one-codon backward translocation of tRNAs on improperly translocated ribosomes. Back-translocation proceeds from a post-translocation (POST) complex to a pre-translocation (PRE) complex, thus giving elongation factor G a second chance to translocate the tRNAs correctly. Binds to ribosomes in a GTP-dependent manner.</text>
</comment>
<evidence type="ECO:0000256" key="5">
    <source>
        <dbReference type="ARBA" id="ARBA00023134"/>
    </source>
</evidence>
<evidence type="ECO:0000313" key="10">
    <source>
        <dbReference type="Proteomes" id="UP001056109"/>
    </source>
</evidence>
<dbReference type="InterPro" id="IPR035647">
    <property type="entry name" value="EFG_III/V"/>
</dbReference>
<dbReference type="Pfam" id="PF00679">
    <property type="entry name" value="EFG_C"/>
    <property type="match status" value="1"/>
</dbReference>
<dbReference type="InterPro" id="IPR038363">
    <property type="entry name" value="LepA_C_sf"/>
</dbReference>
<dbReference type="InterPro" id="IPR013842">
    <property type="entry name" value="LepA_CTD"/>
</dbReference>
<dbReference type="GO" id="GO:0005524">
    <property type="term" value="F:ATP binding"/>
    <property type="evidence" value="ECO:0007669"/>
    <property type="project" value="UniProtKB-KW"/>
</dbReference>